<keyword evidence="1" id="KW-0732">Signal</keyword>
<protein>
    <submittedName>
        <fullName evidence="2">Uncharacterized protein</fullName>
    </submittedName>
</protein>
<feature type="chain" id="PRO_5046899214" evidence="1">
    <location>
        <begin position="22"/>
        <end position="52"/>
    </location>
</feature>
<dbReference type="RefSeq" id="WP_231003974.1">
    <property type="nucleotide sequence ID" value="NZ_JAJNEC010000005.1"/>
</dbReference>
<name>A0ABS8PNN1_9BACT</name>
<reference evidence="2 3" key="1">
    <citation type="submission" date="2021-11" db="EMBL/GenBank/DDBJ databases">
        <title>Genomic of Niabella pedocola.</title>
        <authorList>
            <person name="Wu T."/>
        </authorList>
    </citation>
    <scope>NUCLEOTIDE SEQUENCE [LARGE SCALE GENOMIC DNA]</scope>
    <source>
        <strain evidence="2 3">JCM 31011</strain>
    </source>
</reference>
<evidence type="ECO:0000313" key="3">
    <source>
        <dbReference type="Proteomes" id="UP001199816"/>
    </source>
</evidence>
<evidence type="ECO:0000256" key="1">
    <source>
        <dbReference type="SAM" id="SignalP"/>
    </source>
</evidence>
<keyword evidence="3" id="KW-1185">Reference proteome</keyword>
<organism evidence="2 3">
    <name type="scientific">Niabella pedocola</name>
    <dbReference type="NCBI Taxonomy" id="1752077"/>
    <lineage>
        <taxon>Bacteria</taxon>
        <taxon>Pseudomonadati</taxon>
        <taxon>Bacteroidota</taxon>
        <taxon>Chitinophagia</taxon>
        <taxon>Chitinophagales</taxon>
        <taxon>Chitinophagaceae</taxon>
        <taxon>Niabella</taxon>
    </lineage>
</organism>
<evidence type="ECO:0000313" key="2">
    <source>
        <dbReference type="EMBL" id="MCD2422714.1"/>
    </source>
</evidence>
<dbReference type="Proteomes" id="UP001199816">
    <property type="component" value="Unassembled WGS sequence"/>
</dbReference>
<accession>A0ABS8PNN1</accession>
<feature type="signal peptide" evidence="1">
    <location>
        <begin position="1"/>
        <end position="21"/>
    </location>
</feature>
<comment type="caution">
    <text evidence="2">The sequence shown here is derived from an EMBL/GenBank/DDBJ whole genome shotgun (WGS) entry which is preliminary data.</text>
</comment>
<dbReference type="EMBL" id="JAJNEC010000005">
    <property type="protein sequence ID" value="MCD2422714.1"/>
    <property type="molecule type" value="Genomic_DNA"/>
</dbReference>
<sequence length="52" mass="5729">MMKKTVGILMALAGTSGAAFSQTEKGSFLTRFSVGSNKATLNWRQHKYQYKG</sequence>
<proteinExistence type="predicted"/>
<gene>
    <name evidence="2" type="ORF">LQ567_08075</name>
</gene>